<evidence type="ECO:0000259" key="2">
    <source>
        <dbReference type="Pfam" id="PF07484"/>
    </source>
</evidence>
<evidence type="ECO:0000256" key="1">
    <source>
        <dbReference type="SAM" id="SignalP"/>
    </source>
</evidence>
<keyword evidence="1" id="KW-0732">Signal</keyword>
<name>A0ABW5T6N8_9FLAO</name>
<dbReference type="RefSeq" id="WP_380288413.1">
    <property type="nucleotide sequence ID" value="NZ_JBHULY010000005.1"/>
</dbReference>
<dbReference type="Pfam" id="PF07484">
    <property type="entry name" value="Collar"/>
    <property type="match status" value="1"/>
</dbReference>
<sequence>MKKCIILFGILIASFFNTNEANAQDPMLGEITIFAGNFAPRGWAFCDGQLLPIAQYQALFSLLGTTYGGDGRTTFGLPDLRGRLAINPGTGPGLRPWAWGQKFGNETETLTEAQIPGHSHSATTTTQVAVSTAAGEEGIGNGLYIASQIGAFNSAASDDSFLAGPTSTTTIGNTGGSQSHENMQPYTTVNFIIALVGVYPSRN</sequence>
<comment type="caution">
    <text evidence="3">The sequence shown here is derived from an EMBL/GenBank/DDBJ whole genome shotgun (WGS) entry which is preliminary data.</text>
</comment>
<organism evidence="3 4">
    <name type="scientific">Hyunsoonleella rubra</name>
    <dbReference type="NCBI Taxonomy" id="1737062"/>
    <lineage>
        <taxon>Bacteria</taxon>
        <taxon>Pseudomonadati</taxon>
        <taxon>Bacteroidota</taxon>
        <taxon>Flavobacteriia</taxon>
        <taxon>Flavobacteriales</taxon>
        <taxon>Flavobacteriaceae</taxon>
    </lineage>
</organism>
<protein>
    <submittedName>
        <fullName evidence="3">Phage tail protein</fullName>
    </submittedName>
</protein>
<dbReference type="Gene3D" id="3.90.1340.10">
    <property type="entry name" value="Phage tail collar domain"/>
    <property type="match status" value="1"/>
</dbReference>
<dbReference type="InterPro" id="IPR037053">
    <property type="entry name" value="Phage_tail_collar_dom_sf"/>
</dbReference>
<keyword evidence="4" id="KW-1185">Reference proteome</keyword>
<feature type="chain" id="PRO_5045262004" evidence="1">
    <location>
        <begin position="24"/>
        <end position="203"/>
    </location>
</feature>
<evidence type="ECO:0000313" key="4">
    <source>
        <dbReference type="Proteomes" id="UP001597476"/>
    </source>
</evidence>
<dbReference type="SUPFAM" id="SSF88874">
    <property type="entry name" value="Receptor-binding domain of short tail fibre protein gp12"/>
    <property type="match status" value="1"/>
</dbReference>
<gene>
    <name evidence="3" type="ORF">ACFSR8_01695</name>
</gene>
<feature type="signal peptide" evidence="1">
    <location>
        <begin position="1"/>
        <end position="23"/>
    </location>
</feature>
<feature type="domain" description="Phage tail collar" evidence="2">
    <location>
        <begin position="29"/>
        <end position="84"/>
    </location>
</feature>
<accession>A0ABW5T6N8</accession>
<evidence type="ECO:0000313" key="3">
    <source>
        <dbReference type="EMBL" id="MFD2724912.1"/>
    </source>
</evidence>
<reference evidence="4" key="1">
    <citation type="journal article" date="2019" name="Int. J. Syst. Evol. Microbiol.">
        <title>The Global Catalogue of Microorganisms (GCM) 10K type strain sequencing project: providing services to taxonomists for standard genome sequencing and annotation.</title>
        <authorList>
            <consortium name="The Broad Institute Genomics Platform"/>
            <consortium name="The Broad Institute Genome Sequencing Center for Infectious Disease"/>
            <person name="Wu L."/>
            <person name="Ma J."/>
        </authorList>
    </citation>
    <scope>NUCLEOTIDE SEQUENCE [LARGE SCALE GENOMIC DNA]</scope>
    <source>
        <strain evidence="4">KCTC 42398</strain>
    </source>
</reference>
<dbReference type="InterPro" id="IPR011083">
    <property type="entry name" value="Phage_tail_collar_dom"/>
</dbReference>
<dbReference type="EMBL" id="JBHULY010000005">
    <property type="protein sequence ID" value="MFD2724912.1"/>
    <property type="molecule type" value="Genomic_DNA"/>
</dbReference>
<dbReference type="Proteomes" id="UP001597476">
    <property type="component" value="Unassembled WGS sequence"/>
</dbReference>
<proteinExistence type="predicted"/>